<dbReference type="InterPro" id="IPR026579">
    <property type="entry name" value="FtsQ"/>
</dbReference>
<feature type="region of interest" description="Disordered" evidence="8">
    <location>
        <begin position="1"/>
        <end position="133"/>
    </location>
</feature>
<feature type="domain" description="POTRA" evidence="10">
    <location>
        <begin position="166"/>
        <end position="236"/>
    </location>
</feature>
<name>D4MKF7_9FIRM</name>
<dbReference type="KEGG" id="esr:ES1_12360"/>
<feature type="compositionally biased region" description="Basic residues" evidence="8">
    <location>
        <begin position="59"/>
        <end position="68"/>
    </location>
</feature>
<dbReference type="PANTHER" id="PTHR35851">
    <property type="entry name" value="CELL DIVISION PROTEIN FTSQ"/>
    <property type="match status" value="1"/>
</dbReference>
<feature type="compositionally biased region" description="Basic and acidic residues" evidence="8">
    <location>
        <begin position="77"/>
        <end position="90"/>
    </location>
</feature>
<keyword evidence="5 9" id="KW-1133">Transmembrane helix</keyword>
<proteinExistence type="predicted"/>
<organism evidence="11 12">
    <name type="scientific">[Eubacterium] siraeum V10Sc8a</name>
    <dbReference type="NCBI Taxonomy" id="717961"/>
    <lineage>
        <taxon>Bacteria</taxon>
        <taxon>Bacillati</taxon>
        <taxon>Bacillota</taxon>
        <taxon>Clostridia</taxon>
        <taxon>Eubacteriales</taxon>
        <taxon>Oscillospiraceae</taxon>
        <taxon>Oscillospiraceae incertae sedis</taxon>
    </lineage>
</organism>
<accession>D4MKF7</accession>
<comment type="subcellular location">
    <subcellularLocation>
        <location evidence="1">Membrane</location>
    </subcellularLocation>
</comment>
<keyword evidence="2" id="KW-1003">Cell membrane</keyword>
<dbReference type="Proteomes" id="UP000007050">
    <property type="component" value="Chromosome"/>
</dbReference>
<dbReference type="Pfam" id="PF08478">
    <property type="entry name" value="POTRA_1"/>
    <property type="match status" value="1"/>
</dbReference>
<reference evidence="11 12" key="1">
    <citation type="submission" date="2010-03" db="EMBL/GenBank/DDBJ databases">
        <title>The genome sequence of Eubacterium siraeum V10Sc8a.</title>
        <authorList>
            <consortium name="metaHIT consortium -- http://www.metahit.eu/"/>
            <person name="Pajon A."/>
            <person name="Turner K."/>
            <person name="Parkhill J."/>
            <person name="Duncan S."/>
            <person name="Flint H."/>
        </authorList>
    </citation>
    <scope>NUCLEOTIDE SEQUENCE [LARGE SCALE GENOMIC DNA]</scope>
    <source>
        <strain evidence="11 12">V10Sc8a</strain>
    </source>
</reference>
<evidence type="ECO:0000256" key="7">
    <source>
        <dbReference type="ARBA" id="ARBA00023306"/>
    </source>
</evidence>
<dbReference type="GO" id="GO:0090529">
    <property type="term" value="P:cell septum assembly"/>
    <property type="evidence" value="ECO:0007669"/>
    <property type="project" value="InterPro"/>
</dbReference>
<dbReference type="EMBL" id="FP929059">
    <property type="protein sequence ID" value="CBL34240.1"/>
    <property type="molecule type" value="Genomic_DNA"/>
</dbReference>
<keyword evidence="4 9" id="KW-0812">Transmembrane</keyword>
<evidence type="ECO:0000313" key="12">
    <source>
        <dbReference type="Proteomes" id="UP000007050"/>
    </source>
</evidence>
<dbReference type="HOGENOM" id="CLU_598190_0_0_9"/>
<evidence type="ECO:0000256" key="4">
    <source>
        <dbReference type="ARBA" id="ARBA00022692"/>
    </source>
</evidence>
<feature type="region of interest" description="Disordered" evidence="8">
    <location>
        <begin position="411"/>
        <end position="457"/>
    </location>
</feature>
<dbReference type="GO" id="GO:0016020">
    <property type="term" value="C:membrane"/>
    <property type="evidence" value="ECO:0007669"/>
    <property type="project" value="UniProtKB-SubCell"/>
</dbReference>
<evidence type="ECO:0000256" key="5">
    <source>
        <dbReference type="ARBA" id="ARBA00022989"/>
    </source>
</evidence>
<keyword evidence="3 11" id="KW-0132">Cell division</keyword>
<sequence length="457" mass="50979">MADTIKRDKSGMWTEMPPSAKNRKPDIRQPIPAPVPENNNSNSKAGKKSDKKKADKKAVKQAKKKKDTRKQPAAYNRQERTDNKTGRPDSYDSPMPSFLSENTRTDIPVVKPVDIQNRVLRNKPRSKSDRKEKKRRKRLSAYIVYYVIFGILAAVILAVLSTTVLFNLSKYRITGDTVYTEQQIIDAAGVNTGDNLILMDVGAVRQRLIDKLPYVDKVEVRRNIFTCALEINLNPATAIANVKKNNVYYLVSENGRIMNANLKTPDKKCVVVTGFDPEYASSGDFLSVTDEGSRNMLSKLLRAVKTYDGIDDEDEYEAQQKYENVFMLIGLCKDVGISEHITTIDITSIYSIKLTYDNKLTLELGDVTDAALKLTVAKNLIEKGEFDGEKGTLILSQLSENAYNMKVTFRPDYEDASSKDDTSKDDTSGGNTNRGGETSSEPEAVPGDTTDPEEPAE</sequence>
<dbReference type="PATRIC" id="fig|717961.3.peg.1328"/>
<dbReference type="InterPro" id="IPR034746">
    <property type="entry name" value="POTRA"/>
</dbReference>
<evidence type="ECO:0000313" key="11">
    <source>
        <dbReference type="EMBL" id="CBL34240.1"/>
    </source>
</evidence>
<feature type="compositionally biased region" description="Basic and acidic residues" evidence="8">
    <location>
        <begin position="411"/>
        <end position="427"/>
    </location>
</feature>
<evidence type="ECO:0000256" key="3">
    <source>
        <dbReference type="ARBA" id="ARBA00022618"/>
    </source>
</evidence>
<evidence type="ECO:0000256" key="8">
    <source>
        <dbReference type="SAM" id="MobiDB-lite"/>
    </source>
</evidence>
<dbReference type="PANTHER" id="PTHR35851:SF1">
    <property type="entry name" value="CELL DIVISION PROTEIN FTSQ"/>
    <property type="match status" value="1"/>
</dbReference>
<feature type="compositionally biased region" description="Polar residues" evidence="8">
    <location>
        <begin position="429"/>
        <end position="441"/>
    </location>
</feature>
<dbReference type="InterPro" id="IPR013685">
    <property type="entry name" value="POTRA_FtsQ_type"/>
</dbReference>
<evidence type="ECO:0000256" key="2">
    <source>
        <dbReference type="ARBA" id="ARBA00022475"/>
    </source>
</evidence>
<dbReference type="AlphaFoldDB" id="D4MKF7"/>
<dbReference type="BioCyc" id="ESIR717961:G136L-1012-MONOMER"/>
<keyword evidence="7" id="KW-0131">Cell cycle</keyword>
<evidence type="ECO:0000256" key="9">
    <source>
        <dbReference type="SAM" id="Phobius"/>
    </source>
</evidence>
<reference evidence="11 12" key="2">
    <citation type="submission" date="2010-03" db="EMBL/GenBank/DDBJ databases">
        <authorList>
            <person name="Pajon A."/>
        </authorList>
    </citation>
    <scope>NUCLEOTIDE SEQUENCE [LARGE SCALE GENOMIC DNA]</scope>
    <source>
        <strain evidence="11 12">V10Sc8a</strain>
    </source>
</reference>
<evidence type="ECO:0000256" key="1">
    <source>
        <dbReference type="ARBA" id="ARBA00004370"/>
    </source>
</evidence>
<feature type="transmembrane region" description="Helical" evidence="9">
    <location>
        <begin position="143"/>
        <end position="166"/>
    </location>
</feature>
<keyword evidence="6 9" id="KW-0472">Membrane</keyword>
<dbReference type="Gene3D" id="3.10.20.310">
    <property type="entry name" value="membrane protein fhac"/>
    <property type="match status" value="1"/>
</dbReference>
<gene>
    <name evidence="11" type="ORF">ES1_12360</name>
</gene>
<evidence type="ECO:0000259" key="10">
    <source>
        <dbReference type="PROSITE" id="PS51779"/>
    </source>
</evidence>
<evidence type="ECO:0000256" key="6">
    <source>
        <dbReference type="ARBA" id="ARBA00023136"/>
    </source>
</evidence>
<dbReference type="PROSITE" id="PS51779">
    <property type="entry name" value="POTRA"/>
    <property type="match status" value="1"/>
</dbReference>
<protein>
    <submittedName>
        <fullName evidence="11">Cell division septal protein</fullName>
    </submittedName>
</protein>
<feature type="compositionally biased region" description="Basic and acidic residues" evidence="8">
    <location>
        <begin position="1"/>
        <end position="10"/>
    </location>
</feature>